<evidence type="ECO:0000256" key="1">
    <source>
        <dbReference type="ARBA" id="ARBA00004651"/>
    </source>
</evidence>
<keyword evidence="8" id="KW-0046">Antibiotic resistance</keyword>
<keyword evidence="6 9" id="KW-1133">Transmembrane helix</keyword>
<dbReference type="PANTHER" id="PTHR30294:SF38">
    <property type="entry name" value="TRANSPORT PERMEASE PROTEIN"/>
    <property type="match status" value="1"/>
</dbReference>
<feature type="domain" description="ABC transmembrane type-2" evidence="10">
    <location>
        <begin position="14"/>
        <end position="243"/>
    </location>
</feature>
<feature type="transmembrane region" description="Helical" evidence="9">
    <location>
        <begin position="161"/>
        <end position="180"/>
    </location>
</feature>
<reference evidence="11 12" key="1">
    <citation type="submission" date="2020-02" db="EMBL/GenBank/DDBJ databases">
        <title>Sequencing the genomes of 1000 actinobacteria strains.</title>
        <authorList>
            <person name="Klenk H.-P."/>
        </authorList>
    </citation>
    <scope>NUCLEOTIDE SEQUENCE [LARGE SCALE GENOMIC DNA]</scope>
    <source>
        <strain evidence="11 12">DSM 19609</strain>
    </source>
</reference>
<comment type="caution">
    <text evidence="11">The sequence shown here is derived from an EMBL/GenBank/DDBJ whole genome shotgun (WGS) entry which is preliminary data.</text>
</comment>
<dbReference type="InterPro" id="IPR051449">
    <property type="entry name" value="ABC-2_transporter_component"/>
</dbReference>
<organism evidence="11 12">
    <name type="scientific">Brooklawnia cerclae</name>
    <dbReference type="NCBI Taxonomy" id="349934"/>
    <lineage>
        <taxon>Bacteria</taxon>
        <taxon>Bacillati</taxon>
        <taxon>Actinomycetota</taxon>
        <taxon>Actinomycetes</taxon>
        <taxon>Propionibacteriales</taxon>
        <taxon>Propionibacteriaceae</taxon>
        <taxon>Brooklawnia</taxon>
    </lineage>
</organism>
<name>A0ABX0SC86_9ACTN</name>
<gene>
    <name evidence="11" type="ORF">FB473_000189</name>
</gene>
<evidence type="ECO:0000313" key="11">
    <source>
        <dbReference type="EMBL" id="NIH55544.1"/>
    </source>
</evidence>
<evidence type="ECO:0000256" key="9">
    <source>
        <dbReference type="RuleBase" id="RU361157"/>
    </source>
</evidence>
<accession>A0ABX0SC86</accession>
<comment type="subcellular location">
    <subcellularLocation>
        <location evidence="1 9">Cell membrane</location>
        <topology evidence="1 9">Multi-pass membrane protein</topology>
    </subcellularLocation>
</comment>
<dbReference type="PROSITE" id="PS51012">
    <property type="entry name" value="ABC_TM2"/>
    <property type="match status" value="1"/>
</dbReference>
<protein>
    <recommendedName>
        <fullName evidence="9">Transport permease protein</fullName>
    </recommendedName>
</protein>
<dbReference type="PIRSF" id="PIRSF006648">
    <property type="entry name" value="DrrB"/>
    <property type="match status" value="1"/>
</dbReference>
<dbReference type="InterPro" id="IPR013525">
    <property type="entry name" value="ABC2_TM"/>
</dbReference>
<feature type="transmembrane region" description="Helical" evidence="9">
    <location>
        <begin position="21"/>
        <end position="42"/>
    </location>
</feature>
<dbReference type="PANTHER" id="PTHR30294">
    <property type="entry name" value="MEMBRANE COMPONENT OF ABC TRANSPORTER YHHJ-RELATED"/>
    <property type="match status" value="1"/>
</dbReference>
<feature type="transmembrane region" description="Helical" evidence="9">
    <location>
        <begin position="222"/>
        <end position="240"/>
    </location>
</feature>
<keyword evidence="3 9" id="KW-0813">Transport</keyword>
<keyword evidence="12" id="KW-1185">Reference proteome</keyword>
<evidence type="ECO:0000259" key="10">
    <source>
        <dbReference type="PROSITE" id="PS51012"/>
    </source>
</evidence>
<dbReference type="Pfam" id="PF01061">
    <property type="entry name" value="ABC2_membrane"/>
    <property type="match status" value="1"/>
</dbReference>
<keyword evidence="5 9" id="KW-0812">Transmembrane</keyword>
<dbReference type="Proteomes" id="UP000749311">
    <property type="component" value="Unassembled WGS sequence"/>
</dbReference>
<sequence length="245" mass="26679">MNPRTLFATVGRILGQMRHDPRTMAIVTVIPLVVVTLLHYLFDEREPVVSFIEAVMLVVFPIVVMFLLTAVATVRERTSGTLERLMTTPIRKADILFGYAIAFGLLATVLAAVAAVFVYQVLDMQVAGPVWAVLLTAVVSAQLGVAFGLLASAVSRSEFQAVQLFPVLAVPQLLLCGLFVSRDQMADWLRVLSDLMPMTYGVEAMTEVLGSAEPTTRYWRDLGIVAGCVVALLAIASATLRRRTP</sequence>
<keyword evidence="7 9" id="KW-0472">Membrane</keyword>
<dbReference type="InterPro" id="IPR047817">
    <property type="entry name" value="ABC2_TM_bact-type"/>
</dbReference>
<feature type="transmembrane region" description="Helical" evidence="9">
    <location>
        <begin position="131"/>
        <end position="154"/>
    </location>
</feature>
<evidence type="ECO:0000313" key="12">
    <source>
        <dbReference type="Proteomes" id="UP000749311"/>
    </source>
</evidence>
<evidence type="ECO:0000256" key="4">
    <source>
        <dbReference type="ARBA" id="ARBA00022475"/>
    </source>
</evidence>
<dbReference type="RefSeq" id="WP_167163989.1">
    <property type="nucleotide sequence ID" value="NZ_BAAAOO010000012.1"/>
</dbReference>
<evidence type="ECO:0000256" key="8">
    <source>
        <dbReference type="ARBA" id="ARBA00023251"/>
    </source>
</evidence>
<comment type="similarity">
    <text evidence="2 9">Belongs to the ABC-2 integral membrane protein family.</text>
</comment>
<feature type="transmembrane region" description="Helical" evidence="9">
    <location>
        <begin position="48"/>
        <end position="74"/>
    </location>
</feature>
<keyword evidence="4 9" id="KW-1003">Cell membrane</keyword>
<evidence type="ECO:0000256" key="5">
    <source>
        <dbReference type="ARBA" id="ARBA00022692"/>
    </source>
</evidence>
<proteinExistence type="inferred from homology"/>
<dbReference type="InterPro" id="IPR000412">
    <property type="entry name" value="ABC_2_transport"/>
</dbReference>
<evidence type="ECO:0000256" key="6">
    <source>
        <dbReference type="ARBA" id="ARBA00022989"/>
    </source>
</evidence>
<feature type="transmembrane region" description="Helical" evidence="9">
    <location>
        <begin position="95"/>
        <end position="119"/>
    </location>
</feature>
<dbReference type="EMBL" id="JAAMOZ010000001">
    <property type="protein sequence ID" value="NIH55544.1"/>
    <property type="molecule type" value="Genomic_DNA"/>
</dbReference>
<evidence type="ECO:0000256" key="7">
    <source>
        <dbReference type="ARBA" id="ARBA00023136"/>
    </source>
</evidence>
<evidence type="ECO:0000256" key="3">
    <source>
        <dbReference type="ARBA" id="ARBA00022448"/>
    </source>
</evidence>
<evidence type="ECO:0000256" key="2">
    <source>
        <dbReference type="ARBA" id="ARBA00007783"/>
    </source>
</evidence>